<dbReference type="EMBL" id="BSXT01003098">
    <property type="protein sequence ID" value="GMF52530.1"/>
    <property type="molecule type" value="Genomic_DNA"/>
</dbReference>
<name>A0A9W6Y4Z9_9STRA</name>
<reference evidence="3" key="1">
    <citation type="submission" date="2023-04" db="EMBL/GenBank/DDBJ databases">
        <title>Phytophthora fragariaefolia NBRC 109709.</title>
        <authorList>
            <person name="Ichikawa N."/>
            <person name="Sato H."/>
            <person name="Tonouchi N."/>
        </authorList>
    </citation>
    <scope>NUCLEOTIDE SEQUENCE</scope>
    <source>
        <strain evidence="3">NBRC 109709</strain>
    </source>
</reference>
<feature type="compositionally biased region" description="Acidic residues" evidence="2">
    <location>
        <begin position="423"/>
        <end position="435"/>
    </location>
</feature>
<dbReference type="InterPro" id="IPR016024">
    <property type="entry name" value="ARM-type_fold"/>
</dbReference>
<sequence>MDLALNIIDVLRQIHELRNAIRRQRHVNRHTYLRMMEIYVELQSSEGIQANATLQRSRALDKFSEAAGRFLMYLQKYNDMHRVVRMFKFAKMEEQRLQIVDEIDALYRMLNLATAVTVMNGAMTAATNTARLFAKLEVMHDDIKLTHDQIHAALLADKQVVIPRKKRLSEAEPALEKRVLIRQAPMLKKYISLSDYALPEDDEDRHDPIRKTEETNPAYDLMEEKAPSPDKSAMKRVLAGTKQSVDIDEFEEKSPVDTKAALGPSKADVVVGTEVLAIQKVELADLKQTAVVEYDEEKEPSYQQLPLMQTTLEEEVTQPGNKDSLLHIDESDINERDDKEDDEERQVQNPSGQELSPVQESADELDGDNEEDQPSQLNYGQMAEVVESKEGENEMSSEQPPAADNTVVVFAEKEEQDEHPIDELLDEVDDNENDEGATKTKQPSPDTVDGVDVQQPVSAQDCIDEVVVERLCAQPTEEVELGEDQESRSQYSVSLSDTTDEPDEEEDAPLHHSGSFLLDKASVPLLIRLLGSDDATVQQKEEALLDLLGKCVTNSNRVQVYKTKGIPVLAKLVREGETFFTQLYALHCLNWFTFSYSKMRESEFEMLYNCVREPAHTEMLSLLHDLQSGDEEVQERAALQCSCMATRGAGDALRQVGVLPLLIGLVKDGTANQKLWATEALLTLASDNDDNCVAITRGGAIPPLVSLLRSGTDMHKQEAAYALGNLAANNEVNRAKIAREGAIPPMC</sequence>
<feature type="compositionally biased region" description="Basic and acidic residues" evidence="2">
    <location>
        <begin position="411"/>
        <end position="422"/>
    </location>
</feature>
<protein>
    <submittedName>
        <fullName evidence="3">Unnamed protein product</fullName>
    </submittedName>
</protein>
<accession>A0A9W6Y4Z9</accession>
<proteinExistence type="predicted"/>
<dbReference type="PROSITE" id="PS50176">
    <property type="entry name" value="ARM_REPEAT"/>
    <property type="match status" value="1"/>
</dbReference>
<dbReference type="AlphaFoldDB" id="A0A9W6Y4Z9"/>
<feature type="repeat" description="ARM" evidence="1">
    <location>
        <begin position="699"/>
        <end position="741"/>
    </location>
</feature>
<dbReference type="PANTHER" id="PTHR23315">
    <property type="entry name" value="U BOX DOMAIN-CONTAINING"/>
    <property type="match status" value="1"/>
</dbReference>
<dbReference type="SUPFAM" id="SSF48371">
    <property type="entry name" value="ARM repeat"/>
    <property type="match status" value="1"/>
</dbReference>
<feature type="compositionally biased region" description="Acidic residues" evidence="2">
    <location>
        <begin position="498"/>
        <end position="507"/>
    </location>
</feature>
<feature type="compositionally biased region" description="Polar residues" evidence="2">
    <location>
        <begin position="347"/>
        <end position="359"/>
    </location>
</feature>
<evidence type="ECO:0000256" key="1">
    <source>
        <dbReference type="PROSITE-ProRule" id="PRU00259"/>
    </source>
</evidence>
<evidence type="ECO:0000256" key="2">
    <source>
        <dbReference type="SAM" id="MobiDB-lite"/>
    </source>
</evidence>
<organism evidence="3 4">
    <name type="scientific">Phytophthora fragariaefolia</name>
    <dbReference type="NCBI Taxonomy" id="1490495"/>
    <lineage>
        <taxon>Eukaryota</taxon>
        <taxon>Sar</taxon>
        <taxon>Stramenopiles</taxon>
        <taxon>Oomycota</taxon>
        <taxon>Peronosporomycetes</taxon>
        <taxon>Peronosporales</taxon>
        <taxon>Peronosporaceae</taxon>
        <taxon>Phytophthora</taxon>
    </lineage>
</organism>
<dbReference type="OrthoDB" id="128023at2759"/>
<keyword evidence="4" id="KW-1185">Reference proteome</keyword>
<dbReference type="SMART" id="SM00185">
    <property type="entry name" value="ARM"/>
    <property type="match status" value="3"/>
</dbReference>
<gene>
    <name evidence="3" type="ORF">Pfra01_002153200</name>
</gene>
<dbReference type="PANTHER" id="PTHR23315:SF7">
    <property type="entry name" value="U-BOX DOMAIN-CONTAINING PROTEIN 4"/>
    <property type="match status" value="1"/>
</dbReference>
<evidence type="ECO:0000313" key="3">
    <source>
        <dbReference type="EMBL" id="GMF52530.1"/>
    </source>
</evidence>
<dbReference type="Gene3D" id="1.25.10.10">
    <property type="entry name" value="Leucine-rich Repeat Variant"/>
    <property type="match status" value="1"/>
</dbReference>
<dbReference type="Pfam" id="PF00514">
    <property type="entry name" value="Arm"/>
    <property type="match status" value="1"/>
</dbReference>
<feature type="compositionally biased region" description="Acidic residues" evidence="2">
    <location>
        <begin position="361"/>
        <end position="373"/>
    </location>
</feature>
<feature type="compositionally biased region" description="Basic and acidic residues" evidence="2">
    <location>
        <begin position="324"/>
        <end position="337"/>
    </location>
</feature>
<feature type="region of interest" description="Disordered" evidence="2">
    <location>
        <begin position="477"/>
        <end position="513"/>
    </location>
</feature>
<feature type="region of interest" description="Disordered" evidence="2">
    <location>
        <begin position="315"/>
        <end position="452"/>
    </location>
</feature>
<dbReference type="InterPro" id="IPR000225">
    <property type="entry name" value="Armadillo"/>
</dbReference>
<comment type="caution">
    <text evidence="3">The sequence shown here is derived from an EMBL/GenBank/DDBJ whole genome shotgun (WGS) entry which is preliminary data.</text>
</comment>
<evidence type="ECO:0000313" key="4">
    <source>
        <dbReference type="Proteomes" id="UP001165121"/>
    </source>
</evidence>
<dbReference type="InterPro" id="IPR011989">
    <property type="entry name" value="ARM-like"/>
</dbReference>
<dbReference type="Proteomes" id="UP001165121">
    <property type="component" value="Unassembled WGS sequence"/>
</dbReference>